<organism evidence="3 4">
    <name type="scientific">Volvox reticuliferus</name>
    <dbReference type="NCBI Taxonomy" id="1737510"/>
    <lineage>
        <taxon>Eukaryota</taxon>
        <taxon>Viridiplantae</taxon>
        <taxon>Chlorophyta</taxon>
        <taxon>core chlorophytes</taxon>
        <taxon>Chlorophyceae</taxon>
        <taxon>CS clade</taxon>
        <taxon>Chlamydomonadales</taxon>
        <taxon>Volvocaceae</taxon>
        <taxon>Volvox</taxon>
    </lineage>
</organism>
<dbReference type="AlphaFoldDB" id="A0A8J4GDM8"/>
<dbReference type="Pfam" id="PF21773">
    <property type="entry name" value="ODAD1_CC"/>
    <property type="match status" value="1"/>
</dbReference>
<dbReference type="Proteomes" id="UP000722791">
    <property type="component" value="Unassembled WGS sequence"/>
</dbReference>
<gene>
    <name evidence="3" type="ORF">Vretimale_9597</name>
</gene>
<dbReference type="InterPro" id="IPR051876">
    <property type="entry name" value="ODA-DC/CCD"/>
</dbReference>
<reference evidence="3" key="1">
    <citation type="journal article" date="2021" name="Proc. Natl. Acad. Sci. U.S.A.">
        <title>Three genomes in the algal genus Volvox reveal the fate of a haploid sex-determining region after a transition to homothallism.</title>
        <authorList>
            <person name="Yamamoto K."/>
            <person name="Hamaji T."/>
            <person name="Kawai-Toyooka H."/>
            <person name="Matsuzaki R."/>
            <person name="Takahashi F."/>
            <person name="Nishimura Y."/>
            <person name="Kawachi M."/>
            <person name="Noguchi H."/>
            <person name="Minakuchi Y."/>
            <person name="Umen J.G."/>
            <person name="Toyoda A."/>
            <person name="Nozaki H."/>
        </authorList>
    </citation>
    <scope>NUCLEOTIDE SEQUENCE</scope>
    <source>
        <strain evidence="3">NIES-3785</strain>
    </source>
</reference>
<feature type="region of interest" description="Disordered" evidence="2">
    <location>
        <begin position="512"/>
        <end position="604"/>
    </location>
</feature>
<protein>
    <submittedName>
        <fullName evidence="3">Uncharacterized protein</fullName>
    </submittedName>
</protein>
<evidence type="ECO:0000256" key="1">
    <source>
        <dbReference type="SAM" id="Coils"/>
    </source>
</evidence>
<feature type="coiled-coil region" evidence="1">
    <location>
        <begin position="101"/>
        <end position="135"/>
    </location>
</feature>
<evidence type="ECO:0000313" key="3">
    <source>
        <dbReference type="EMBL" id="GIM05156.1"/>
    </source>
</evidence>
<evidence type="ECO:0000313" key="4">
    <source>
        <dbReference type="Proteomes" id="UP000722791"/>
    </source>
</evidence>
<dbReference type="InterPro" id="IPR049258">
    <property type="entry name" value="ODAD1_CC"/>
</dbReference>
<dbReference type="PANTHER" id="PTHR21694:SF18">
    <property type="entry name" value="COILED-COIL DOMAIN-CONTAINING PROTEIN 63"/>
    <property type="match status" value="1"/>
</dbReference>
<feature type="coiled-coil region" evidence="1">
    <location>
        <begin position="167"/>
        <end position="201"/>
    </location>
</feature>
<feature type="compositionally biased region" description="Low complexity" evidence="2">
    <location>
        <begin position="520"/>
        <end position="565"/>
    </location>
</feature>
<comment type="caution">
    <text evidence="3">The sequence shown here is derived from an EMBL/GenBank/DDBJ whole genome shotgun (WGS) entry which is preliminary data.</text>
</comment>
<dbReference type="PANTHER" id="PTHR21694">
    <property type="entry name" value="COILED-COIL DOMAIN-CONTAINING PROTEIN 63"/>
    <property type="match status" value="1"/>
</dbReference>
<name>A0A8J4GDM8_9CHLO</name>
<evidence type="ECO:0000256" key="2">
    <source>
        <dbReference type="SAM" id="MobiDB-lite"/>
    </source>
</evidence>
<feature type="coiled-coil region" evidence="1">
    <location>
        <begin position="340"/>
        <end position="374"/>
    </location>
</feature>
<keyword evidence="1" id="KW-0175">Coiled coil</keyword>
<dbReference type="OrthoDB" id="540051at2759"/>
<feature type="compositionally biased region" description="Acidic residues" evidence="2">
    <location>
        <begin position="577"/>
        <end position="587"/>
    </location>
</feature>
<proteinExistence type="predicted"/>
<sequence>MSSNSPSIIHELQTRIRELESLRKTRSDEASRIIASQRSTIDRLRAENQRLAGDLTAVGTTDATAMAALVATGSAASSVMVKPAGLTPAQTERADKLMEVADTYSRKIEVEQRQLESLEREVELAQAQLLAARRDIGGHSGTQAVTIAPVKAIKALETRLDAAHRRFNEHIAANRDLKQQIDAATRRQAGMEQVRSQLEREVASVAAELLAMHEATRVAQEARQEALAQLAALRVSEDAEATAFEVEVRELAACQAADEKLLQAQAARLTKAVEAAEAAEGAAAAGSSTEPLDLDSVEQGIGVEAAALQLQRAAGLPSLPETLEHYRTLEQRSFELFSACNEANERIQDMSREAKELETEVRQLEAEAVVGRQHEAIRQILGRRDTALQRMENIVERRTAMERRLAMIKTGIFTCLRKLGAAAAAQAWEASAPAAVGAAGATKRASGSDSGGGSSGGGDAIAAAAAGASASSHPAVAMCAHVMAGLALLEQRAAAIIAVQGTMVGRASSLARVSGSGSRPTTAAALPSTTTSILASPVPGSAGKASAARDSSSGGTGGTSKASTAAGGGSGGHDVELIDESDDEDEVPLTREQIQARSASMHRR</sequence>
<feature type="coiled-coil region" evidence="1">
    <location>
        <begin position="9"/>
        <end position="54"/>
    </location>
</feature>
<dbReference type="EMBL" id="BNCQ01000018">
    <property type="protein sequence ID" value="GIM05156.1"/>
    <property type="molecule type" value="Genomic_DNA"/>
</dbReference>
<accession>A0A8J4GDM8</accession>